<sequence length="162" mass="17090">MAFEALGELLAESLPLPVEGRTYTIAAPSAEVGLRVQALINAAAVAADGGRVDEQVLSDAAERDVFRDVLGPAHDQMVSDGVSWPALKHAAITAMVWIAQDKAAAERFWNAAGDPSRLAPNRQARRSRSGGANTTKSQGSTSGTSTRPATTRAKNKRARPSR</sequence>
<feature type="compositionally biased region" description="Low complexity" evidence="1">
    <location>
        <begin position="134"/>
        <end position="146"/>
    </location>
</feature>
<dbReference type="RefSeq" id="WP_109282406.1">
    <property type="nucleotide sequence ID" value="NZ_JBFAUK010000018.1"/>
</dbReference>
<reference evidence="3 4" key="1">
    <citation type="submission" date="2024-06" db="EMBL/GenBank/DDBJ databases">
        <title>The Natural Products Discovery Center: Release of the First 8490 Sequenced Strains for Exploring Actinobacteria Biosynthetic Diversity.</title>
        <authorList>
            <person name="Kalkreuter E."/>
            <person name="Kautsar S.A."/>
            <person name="Yang D."/>
            <person name="Bader C.D."/>
            <person name="Teijaro C.N."/>
            <person name="Fluegel L."/>
            <person name="Davis C.M."/>
            <person name="Simpson J.R."/>
            <person name="Lauterbach L."/>
            <person name="Steele A.D."/>
            <person name="Gui C."/>
            <person name="Meng S."/>
            <person name="Li G."/>
            <person name="Viehrig K."/>
            <person name="Ye F."/>
            <person name="Su P."/>
            <person name="Kiefer A.F."/>
            <person name="Nichols A."/>
            <person name="Cepeda A.J."/>
            <person name="Yan W."/>
            <person name="Fan B."/>
            <person name="Jiang Y."/>
            <person name="Adhikari A."/>
            <person name="Zheng C.-J."/>
            <person name="Schuster L."/>
            <person name="Cowan T.M."/>
            <person name="Smanski M.J."/>
            <person name="Chevrette M.G."/>
            <person name="De Carvalho L.P.S."/>
            <person name="Shen B."/>
        </authorList>
    </citation>
    <scope>NUCLEOTIDE SEQUENCE [LARGE SCALE GENOMIC DNA]</scope>
    <source>
        <strain evidence="3 4">NPDC052347</strain>
    </source>
</reference>
<dbReference type="InterPro" id="IPR055849">
    <property type="entry name" value="DUF7426"/>
</dbReference>
<organism evidence="3 4">
    <name type="scientific">Streptomyces orinoci</name>
    <name type="common">Streptoverticillium orinoci</name>
    <dbReference type="NCBI Taxonomy" id="67339"/>
    <lineage>
        <taxon>Bacteria</taxon>
        <taxon>Bacillati</taxon>
        <taxon>Actinomycetota</taxon>
        <taxon>Actinomycetes</taxon>
        <taxon>Kitasatosporales</taxon>
        <taxon>Streptomycetaceae</taxon>
        <taxon>Streptomyces</taxon>
    </lineage>
</organism>
<protein>
    <recommendedName>
        <fullName evidence="2">DUF7426 domain-containing protein</fullName>
    </recommendedName>
</protein>
<keyword evidence="4" id="KW-1185">Reference proteome</keyword>
<evidence type="ECO:0000313" key="4">
    <source>
        <dbReference type="Proteomes" id="UP001552594"/>
    </source>
</evidence>
<evidence type="ECO:0000313" key="3">
    <source>
        <dbReference type="EMBL" id="MEV5509051.1"/>
    </source>
</evidence>
<gene>
    <name evidence="3" type="ORF">AB0L16_21890</name>
</gene>
<evidence type="ECO:0000259" key="2">
    <source>
        <dbReference type="Pfam" id="PF24201"/>
    </source>
</evidence>
<dbReference type="EMBL" id="JBFAUK010000018">
    <property type="protein sequence ID" value="MEV5509051.1"/>
    <property type="molecule type" value="Genomic_DNA"/>
</dbReference>
<evidence type="ECO:0000256" key="1">
    <source>
        <dbReference type="SAM" id="MobiDB-lite"/>
    </source>
</evidence>
<accession>A0ABV3K1M6</accession>
<feature type="compositionally biased region" description="Basic residues" evidence="1">
    <location>
        <begin position="153"/>
        <end position="162"/>
    </location>
</feature>
<name>A0ABV3K1M6_STRON</name>
<feature type="region of interest" description="Disordered" evidence="1">
    <location>
        <begin position="113"/>
        <end position="162"/>
    </location>
</feature>
<feature type="domain" description="DUF7426" evidence="2">
    <location>
        <begin position="5"/>
        <end position="138"/>
    </location>
</feature>
<dbReference type="Pfam" id="PF24201">
    <property type="entry name" value="DUF7426"/>
    <property type="match status" value="1"/>
</dbReference>
<proteinExistence type="predicted"/>
<dbReference type="Proteomes" id="UP001552594">
    <property type="component" value="Unassembled WGS sequence"/>
</dbReference>
<comment type="caution">
    <text evidence="3">The sequence shown here is derived from an EMBL/GenBank/DDBJ whole genome shotgun (WGS) entry which is preliminary data.</text>
</comment>